<keyword evidence="8" id="KW-0520">NAD</keyword>
<feature type="binding site" evidence="8">
    <location>
        <position position="115"/>
    </location>
    <ligand>
        <name>[4Fe-4S] cluster</name>
        <dbReference type="ChEBI" id="CHEBI:49883"/>
        <label>2</label>
    </ligand>
</feature>
<evidence type="ECO:0000256" key="8">
    <source>
        <dbReference type="HAMAP-Rule" id="MF_01351"/>
    </source>
</evidence>
<dbReference type="InterPro" id="IPR017900">
    <property type="entry name" value="4Fe4S_Fe_S_CS"/>
</dbReference>
<dbReference type="GO" id="GO:0009060">
    <property type="term" value="P:aerobic respiration"/>
    <property type="evidence" value="ECO:0007669"/>
    <property type="project" value="TreeGrafter"/>
</dbReference>
<name>A0A6M4IVV6_9BACT</name>
<evidence type="ECO:0000256" key="2">
    <source>
        <dbReference type="ARBA" id="ARBA00022485"/>
    </source>
</evidence>
<dbReference type="PROSITE" id="PS00198">
    <property type="entry name" value="4FE4S_FER_1"/>
    <property type="match status" value="1"/>
</dbReference>
<proteinExistence type="inferred from homology"/>
<feature type="binding site" evidence="8">
    <location>
        <position position="80"/>
    </location>
    <ligand>
        <name>[4Fe-4S] cluster</name>
        <dbReference type="ChEBI" id="CHEBI:49883"/>
        <label>2</label>
    </ligand>
</feature>
<keyword evidence="2 8" id="KW-0004">4Fe-4S</keyword>
<dbReference type="GO" id="GO:0048038">
    <property type="term" value="F:quinone binding"/>
    <property type="evidence" value="ECO:0007669"/>
    <property type="project" value="UniProtKB-KW"/>
</dbReference>
<comment type="subcellular location">
    <subcellularLocation>
        <location evidence="8">Cell membrane</location>
        <topology evidence="8">Peripheral membrane protein</topology>
    </subcellularLocation>
</comment>
<evidence type="ECO:0000256" key="7">
    <source>
        <dbReference type="ARBA" id="ARBA00023014"/>
    </source>
</evidence>
<keyword evidence="11" id="KW-1185">Reference proteome</keyword>
<dbReference type="GO" id="GO:0050136">
    <property type="term" value="F:NADH dehydrogenase (quinone) (non-electrogenic) activity"/>
    <property type="evidence" value="ECO:0007669"/>
    <property type="project" value="UniProtKB-UniRule"/>
</dbReference>
<reference evidence="10 11" key="1">
    <citation type="submission" date="2020-05" db="EMBL/GenBank/DDBJ databases">
        <title>Complete genome sequence of Gemmatimonas greenlandica TET16.</title>
        <authorList>
            <person name="Zeng Y."/>
        </authorList>
    </citation>
    <scope>NUCLEOTIDE SEQUENCE [LARGE SCALE GENOMIC DNA]</scope>
    <source>
        <strain evidence="10 11">TET16</strain>
    </source>
</reference>
<dbReference type="AlphaFoldDB" id="A0A6M4IVV6"/>
<dbReference type="PANTHER" id="PTHR10849:SF20">
    <property type="entry name" value="NADH DEHYDROGENASE [UBIQUINONE] IRON-SULFUR PROTEIN 8, MITOCHONDRIAL"/>
    <property type="match status" value="1"/>
</dbReference>
<dbReference type="PROSITE" id="PS51379">
    <property type="entry name" value="4FE4S_FER_2"/>
    <property type="match status" value="2"/>
</dbReference>
<feature type="binding site" evidence="8">
    <location>
        <position position="122"/>
    </location>
    <ligand>
        <name>[4Fe-4S] cluster</name>
        <dbReference type="ChEBI" id="CHEBI:49883"/>
        <label>1</label>
    </ligand>
</feature>
<feature type="domain" description="4Fe-4S ferredoxin-type" evidence="9">
    <location>
        <begin position="103"/>
        <end position="132"/>
    </location>
</feature>
<feature type="binding site" evidence="8">
    <location>
        <position position="118"/>
    </location>
    <ligand>
        <name>[4Fe-4S] cluster</name>
        <dbReference type="ChEBI" id="CHEBI:49883"/>
        <label>2</label>
    </ligand>
</feature>
<dbReference type="SUPFAM" id="SSF54862">
    <property type="entry name" value="4Fe-4S ferredoxins"/>
    <property type="match status" value="1"/>
</dbReference>
<keyword evidence="3 8" id="KW-0479">Metal-binding</keyword>
<keyword evidence="8" id="KW-0874">Quinone</keyword>
<keyword evidence="8" id="KW-1003">Cell membrane</keyword>
<comment type="catalytic activity">
    <reaction evidence="8">
        <text>a quinone + NADH + 5 H(+)(in) = a quinol + NAD(+) + 4 H(+)(out)</text>
        <dbReference type="Rhea" id="RHEA:57888"/>
        <dbReference type="ChEBI" id="CHEBI:15378"/>
        <dbReference type="ChEBI" id="CHEBI:24646"/>
        <dbReference type="ChEBI" id="CHEBI:57540"/>
        <dbReference type="ChEBI" id="CHEBI:57945"/>
        <dbReference type="ChEBI" id="CHEBI:132124"/>
    </reaction>
</comment>
<evidence type="ECO:0000256" key="1">
    <source>
        <dbReference type="ARBA" id="ARBA00010277"/>
    </source>
</evidence>
<feature type="binding site" evidence="8">
    <location>
        <position position="76"/>
    </location>
    <ligand>
        <name>[4Fe-4S] cluster</name>
        <dbReference type="ChEBI" id="CHEBI:49883"/>
        <label>1</label>
    </ligand>
</feature>
<dbReference type="InterPro" id="IPR010226">
    <property type="entry name" value="NADH_quinone_OxRdtase_chainI"/>
</dbReference>
<keyword evidence="4" id="KW-0677">Repeat</keyword>
<feature type="domain" description="4Fe-4S ferredoxin-type" evidence="9">
    <location>
        <begin position="60"/>
        <end position="90"/>
    </location>
</feature>
<keyword evidence="7 8" id="KW-0411">Iron-sulfur</keyword>
<evidence type="ECO:0000256" key="5">
    <source>
        <dbReference type="ARBA" id="ARBA00022967"/>
    </source>
</evidence>
<evidence type="ECO:0000256" key="3">
    <source>
        <dbReference type="ARBA" id="ARBA00022723"/>
    </source>
</evidence>
<comment type="similarity">
    <text evidence="1 8">Belongs to the complex I 23 kDa subunit family.</text>
</comment>
<keyword evidence="8" id="KW-0830">Ubiquinone</keyword>
<keyword evidence="6 8" id="KW-0408">Iron</keyword>
<keyword evidence="5 8" id="KW-1278">Translocase</keyword>
<feature type="binding site" evidence="8">
    <location>
        <position position="70"/>
    </location>
    <ligand>
        <name>[4Fe-4S] cluster</name>
        <dbReference type="ChEBI" id="CHEBI:49883"/>
        <label>1</label>
    </ligand>
</feature>
<sequence>MTWWEKAYLPEVLRGLAITTGIFLRNMGKWITGRRGAVTTYYPEEKRADFAPANRGKHILTQRPDGSPQCIACNMCATVCPAKVIEIESAFDINDPAHPKSPIRFEIDYSRCVFCGLCVEACPEDAIRMEQDIPNLVSGDRYNMWLTMDEMLTWNPKQDVLKPYPPKPVALKVSDSIMRGRESSTH</sequence>
<evidence type="ECO:0000313" key="10">
    <source>
        <dbReference type="EMBL" id="QJR38305.1"/>
    </source>
</evidence>
<dbReference type="EMBL" id="CP053085">
    <property type="protein sequence ID" value="QJR38305.1"/>
    <property type="molecule type" value="Genomic_DNA"/>
</dbReference>
<feature type="binding site" evidence="8">
    <location>
        <position position="73"/>
    </location>
    <ligand>
        <name>[4Fe-4S] cluster</name>
        <dbReference type="ChEBI" id="CHEBI:49883"/>
        <label>1</label>
    </ligand>
</feature>
<dbReference type="InterPro" id="IPR017896">
    <property type="entry name" value="4Fe4S_Fe-S-bd"/>
</dbReference>
<evidence type="ECO:0000256" key="4">
    <source>
        <dbReference type="ARBA" id="ARBA00022737"/>
    </source>
</evidence>
<dbReference type="EC" id="7.1.1.-" evidence="8"/>
<evidence type="ECO:0000259" key="9">
    <source>
        <dbReference type="PROSITE" id="PS51379"/>
    </source>
</evidence>
<accession>A0A6M4IVV6</accession>
<dbReference type="Proteomes" id="UP000500938">
    <property type="component" value="Chromosome"/>
</dbReference>
<gene>
    <name evidence="8" type="primary">nuoI</name>
    <name evidence="10" type="ORF">HKW67_18235</name>
</gene>
<dbReference type="GO" id="GO:0051539">
    <property type="term" value="F:4 iron, 4 sulfur cluster binding"/>
    <property type="evidence" value="ECO:0007669"/>
    <property type="project" value="UniProtKB-KW"/>
</dbReference>
<feature type="binding site" evidence="8">
    <location>
        <position position="112"/>
    </location>
    <ligand>
        <name>[4Fe-4S] cluster</name>
        <dbReference type="ChEBI" id="CHEBI:49883"/>
        <label>2</label>
    </ligand>
</feature>
<comment type="function">
    <text evidence="8">NDH-1 shuttles electrons from NADH, via FMN and iron-sulfur (Fe-S) centers, to quinones in the respiratory chain. The immediate electron acceptor for the enzyme in this species is believed to be ubiquinone. Couples the redox reaction to proton translocation (for every two electrons transferred, four hydrogen ions are translocated across the cytoplasmic membrane), and thus conserves the redox energy in a proton gradient.</text>
</comment>
<evidence type="ECO:0000313" key="11">
    <source>
        <dbReference type="Proteomes" id="UP000500938"/>
    </source>
</evidence>
<comment type="subunit">
    <text evidence="8">NDH-1 is composed of 14 different subunits. Subunits NuoA, H, J, K, L, M, N constitute the membrane sector of the complex.</text>
</comment>
<comment type="cofactor">
    <cofactor evidence="8">
        <name>[4Fe-4S] cluster</name>
        <dbReference type="ChEBI" id="CHEBI:49883"/>
    </cofactor>
    <text evidence="8">Binds 2 [4Fe-4S] clusters per subunit.</text>
</comment>
<dbReference type="Gene3D" id="3.30.70.3270">
    <property type="match status" value="1"/>
</dbReference>
<evidence type="ECO:0000256" key="6">
    <source>
        <dbReference type="ARBA" id="ARBA00023004"/>
    </source>
</evidence>
<dbReference type="GO" id="GO:0005886">
    <property type="term" value="C:plasma membrane"/>
    <property type="evidence" value="ECO:0007669"/>
    <property type="project" value="UniProtKB-SubCell"/>
</dbReference>
<protein>
    <recommendedName>
        <fullName evidence="8">NADH-quinone oxidoreductase subunit I</fullName>
        <ecNumber evidence="8">7.1.1.-</ecNumber>
    </recommendedName>
    <alternativeName>
        <fullName evidence="8">NADH dehydrogenase I subunit I</fullName>
    </alternativeName>
    <alternativeName>
        <fullName evidence="8">NDH-1 subunit I</fullName>
    </alternativeName>
</protein>
<dbReference type="HAMAP" id="MF_01351">
    <property type="entry name" value="NDH1_NuoI"/>
    <property type="match status" value="1"/>
</dbReference>
<dbReference type="PANTHER" id="PTHR10849">
    <property type="entry name" value="NADH DEHYDROGENASE UBIQUINONE IRON-SULFUR PROTEIN 8, MITOCHONDRIAL"/>
    <property type="match status" value="1"/>
</dbReference>
<dbReference type="GO" id="GO:0005506">
    <property type="term" value="F:iron ion binding"/>
    <property type="evidence" value="ECO:0007669"/>
    <property type="project" value="UniProtKB-UniRule"/>
</dbReference>
<dbReference type="KEGG" id="ggr:HKW67_18235"/>
<organism evidence="10 11">
    <name type="scientific">Gemmatimonas groenlandica</name>
    <dbReference type="NCBI Taxonomy" id="2732249"/>
    <lineage>
        <taxon>Bacteria</taxon>
        <taxon>Pseudomonadati</taxon>
        <taxon>Gemmatimonadota</taxon>
        <taxon>Gemmatimonadia</taxon>
        <taxon>Gemmatimonadales</taxon>
        <taxon>Gemmatimonadaceae</taxon>
        <taxon>Gemmatimonas</taxon>
    </lineage>
</organism>
<dbReference type="Pfam" id="PF12838">
    <property type="entry name" value="Fer4_7"/>
    <property type="match status" value="1"/>
</dbReference>
<keyword evidence="8" id="KW-0472">Membrane</keyword>